<dbReference type="EMBL" id="JABRWO010000006">
    <property type="protein sequence ID" value="MBA2115322.1"/>
    <property type="molecule type" value="Genomic_DNA"/>
</dbReference>
<feature type="domain" description="DUF202" evidence="6">
    <location>
        <begin position="25"/>
        <end position="86"/>
    </location>
</feature>
<organism evidence="7 8">
    <name type="scientific">Bremerella alba</name>
    <dbReference type="NCBI Taxonomy" id="980252"/>
    <lineage>
        <taxon>Bacteria</taxon>
        <taxon>Pseudomonadati</taxon>
        <taxon>Planctomycetota</taxon>
        <taxon>Planctomycetia</taxon>
        <taxon>Pirellulales</taxon>
        <taxon>Pirellulaceae</taxon>
        <taxon>Bremerella</taxon>
    </lineage>
</organism>
<keyword evidence="4 5" id="KW-0472">Membrane</keyword>
<evidence type="ECO:0000313" key="8">
    <source>
        <dbReference type="Proteomes" id="UP000551616"/>
    </source>
</evidence>
<comment type="caution">
    <text evidence="7">The sequence shown here is derived from an EMBL/GenBank/DDBJ whole genome shotgun (WGS) entry which is preliminary data.</text>
</comment>
<evidence type="ECO:0000256" key="3">
    <source>
        <dbReference type="ARBA" id="ARBA00022989"/>
    </source>
</evidence>
<keyword evidence="3 5" id="KW-1133">Transmembrane helix</keyword>
<evidence type="ECO:0000313" key="7">
    <source>
        <dbReference type="EMBL" id="MBA2115322.1"/>
    </source>
</evidence>
<evidence type="ECO:0000256" key="2">
    <source>
        <dbReference type="ARBA" id="ARBA00022692"/>
    </source>
</evidence>
<dbReference type="AlphaFoldDB" id="A0A7V9A7F9"/>
<dbReference type="Proteomes" id="UP000551616">
    <property type="component" value="Unassembled WGS sequence"/>
</dbReference>
<dbReference type="GO" id="GO:0012505">
    <property type="term" value="C:endomembrane system"/>
    <property type="evidence" value="ECO:0007669"/>
    <property type="project" value="UniProtKB-SubCell"/>
</dbReference>
<protein>
    <recommendedName>
        <fullName evidence="6">DUF202 domain-containing protein</fullName>
    </recommendedName>
</protein>
<feature type="transmembrane region" description="Helical" evidence="5">
    <location>
        <begin position="101"/>
        <end position="123"/>
    </location>
</feature>
<sequence>MNSDNNTLTSPLGDQGPMTGVDRALMAEERTCSAWIRTGLASMATGLAIAKVMPNAEPRWAVACLGMTMVFVAMLSFTVGFAGYARGTKHCQSSARSSLPWWVLMIFCNLLAVAVVLTASFILQDAPIP</sequence>
<keyword evidence="2 5" id="KW-0812">Transmembrane</keyword>
<proteinExistence type="predicted"/>
<keyword evidence="8" id="KW-1185">Reference proteome</keyword>
<feature type="transmembrane region" description="Helical" evidence="5">
    <location>
        <begin position="60"/>
        <end position="81"/>
    </location>
</feature>
<dbReference type="RefSeq" id="WP_207396754.1">
    <property type="nucleotide sequence ID" value="NZ_JABRWO010000006.1"/>
</dbReference>
<evidence type="ECO:0000256" key="5">
    <source>
        <dbReference type="SAM" id="Phobius"/>
    </source>
</evidence>
<dbReference type="Pfam" id="PF02656">
    <property type="entry name" value="DUF202"/>
    <property type="match status" value="1"/>
</dbReference>
<evidence type="ECO:0000256" key="4">
    <source>
        <dbReference type="ARBA" id="ARBA00023136"/>
    </source>
</evidence>
<evidence type="ECO:0000259" key="6">
    <source>
        <dbReference type="Pfam" id="PF02656"/>
    </source>
</evidence>
<dbReference type="InterPro" id="IPR003807">
    <property type="entry name" value="DUF202"/>
</dbReference>
<name>A0A7V9A7F9_9BACT</name>
<gene>
    <name evidence="7" type="ORF">HOV93_24960</name>
</gene>
<comment type="subcellular location">
    <subcellularLocation>
        <location evidence="1">Endomembrane system</location>
        <topology evidence="1">Multi-pass membrane protein</topology>
    </subcellularLocation>
</comment>
<reference evidence="7 8" key="1">
    <citation type="submission" date="2020-05" db="EMBL/GenBank/DDBJ databases">
        <title>Bremerella alba sp. nov., a novel planctomycete isolated from the surface of the macroalga Fucus spiralis.</title>
        <authorList>
            <person name="Godinho O."/>
            <person name="Botelho R."/>
            <person name="Albuquerque L."/>
            <person name="Wiegand S."/>
            <person name="Da Costa M.S."/>
            <person name="Lobo-Da-Cunha A."/>
            <person name="Jogler C."/>
            <person name="Lage O.M."/>
        </authorList>
    </citation>
    <scope>NUCLEOTIDE SEQUENCE [LARGE SCALE GENOMIC DNA]</scope>
    <source>
        <strain evidence="7 8">FF15</strain>
    </source>
</reference>
<evidence type="ECO:0000256" key="1">
    <source>
        <dbReference type="ARBA" id="ARBA00004127"/>
    </source>
</evidence>
<accession>A0A7V9A7F9</accession>